<organism evidence="1 2">
    <name type="scientific">Thlaspi arvense</name>
    <name type="common">Field penny-cress</name>
    <dbReference type="NCBI Taxonomy" id="13288"/>
    <lineage>
        <taxon>Eukaryota</taxon>
        <taxon>Viridiplantae</taxon>
        <taxon>Streptophyta</taxon>
        <taxon>Embryophyta</taxon>
        <taxon>Tracheophyta</taxon>
        <taxon>Spermatophyta</taxon>
        <taxon>Magnoliopsida</taxon>
        <taxon>eudicotyledons</taxon>
        <taxon>Gunneridae</taxon>
        <taxon>Pentapetalae</taxon>
        <taxon>rosids</taxon>
        <taxon>malvids</taxon>
        <taxon>Brassicales</taxon>
        <taxon>Brassicaceae</taxon>
        <taxon>Thlaspideae</taxon>
        <taxon>Thlaspi</taxon>
    </lineage>
</organism>
<dbReference type="Proteomes" id="UP000836841">
    <property type="component" value="Unassembled WGS sequence"/>
</dbReference>
<comment type="caution">
    <text evidence="1">The sequence shown here is derived from an EMBL/GenBank/DDBJ whole genome shotgun (WGS) entry which is preliminary data.</text>
</comment>
<evidence type="ECO:0000313" key="1">
    <source>
        <dbReference type="EMBL" id="CAH2049683.1"/>
    </source>
</evidence>
<evidence type="ECO:0000313" key="2">
    <source>
        <dbReference type="Proteomes" id="UP000836841"/>
    </source>
</evidence>
<proteinExistence type="predicted"/>
<sequence>MVEKANAVDQALDLAIPLREPKKLHEAMRYSLLATGKHSEAALHCRLRAHWLSRVKRDGHCVCHGDDPHDVVN</sequence>
<dbReference type="InterPro" id="IPR008949">
    <property type="entry name" value="Isoprenoid_synthase_dom_sf"/>
</dbReference>
<reference evidence="1 2" key="1">
    <citation type="submission" date="2022-03" db="EMBL/GenBank/DDBJ databases">
        <authorList>
            <person name="Nunn A."/>
            <person name="Chopra R."/>
            <person name="Nunn A."/>
            <person name="Contreras Garrido A."/>
        </authorList>
    </citation>
    <scope>NUCLEOTIDE SEQUENCE [LARGE SCALE GENOMIC DNA]</scope>
</reference>
<keyword evidence="2" id="KW-1185">Reference proteome</keyword>
<name>A0AAU9RSK2_THLAR</name>
<gene>
    <name evidence="1" type="ORF">TAV2_LOCUS8334</name>
</gene>
<dbReference type="EMBL" id="CAJVSB020000305">
    <property type="protein sequence ID" value="CAH2049683.1"/>
    <property type="molecule type" value="Genomic_DNA"/>
</dbReference>
<dbReference type="Gene3D" id="1.10.600.10">
    <property type="entry name" value="Farnesyl Diphosphate Synthase"/>
    <property type="match status" value="1"/>
</dbReference>
<dbReference type="AlphaFoldDB" id="A0AAU9RSK2"/>
<accession>A0AAU9RSK2</accession>
<protein>
    <submittedName>
        <fullName evidence="1">Uncharacterized protein</fullName>
    </submittedName>
</protein>